<dbReference type="PANTHER" id="PTHR34493">
    <property type="entry name" value="PROTEIN CBG13422-RELATED"/>
    <property type="match status" value="1"/>
</dbReference>
<accession>A0A3P6PH61</accession>
<protein>
    <recommendedName>
        <fullName evidence="1">DUF7808 domain-containing protein</fullName>
    </recommendedName>
</protein>
<feature type="domain" description="DUF7808" evidence="1">
    <location>
        <begin position="2"/>
        <end position="122"/>
    </location>
</feature>
<evidence type="ECO:0000313" key="2">
    <source>
        <dbReference type="EMBL" id="VDK28683.1"/>
    </source>
</evidence>
<evidence type="ECO:0000259" key="1">
    <source>
        <dbReference type="Pfam" id="PF25096"/>
    </source>
</evidence>
<organism evidence="2 3">
    <name type="scientific">Gongylonema pulchrum</name>
    <dbReference type="NCBI Taxonomy" id="637853"/>
    <lineage>
        <taxon>Eukaryota</taxon>
        <taxon>Metazoa</taxon>
        <taxon>Ecdysozoa</taxon>
        <taxon>Nematoda</taxon>
        <taxon>Chromadorea</taxon>
        <taxon>Rhabditida</taxon>
        <taxon>Spirurina</taxon>
        <taxon>Spiruromorpha</taxon>
        <taxon>Spiruroidea</taxon>
        <taxon>Gongylonematidae</taxon>
        <taxon>Gongylonema</taxon>
    </lineage>
</organism>
<dbReference type="EMBL" id="UYRT01000765">
    <property type="protein sequence ID" value="VDK28683.1"/>
    <property type="molecule type" value="Genomic_DNA"/>
</dbReference>
<proteinExistence type="predicted"/>
<name>A0A3P6PH61_9BILA</name>
<sequence>MRQYSCKAEDDMKSGNCTVTLKHGYDSIDEYTVSGSCHMEKSDGSRSVACKTYCGGAMTAYLIAKRPANNAQCIKNFNYRIEQRAKNWFLVRSGACLKSSIQIDVGCLFDYSVDKVSSFSNMVEDEMHSS</sequence>
<evidence type="ECO:0000313" key="3">
    <source>
        <dbReference type="Proteomes" id="UP000271098"/>
    </source>
</evidence>
<keyword evidence="3" id="KW-1185">Reference proteome</keyword>
<dbReference type="InterPro" id="IPR056710">
    <property type="entry name" value="DUF7808"/>
</dbReference>
<dbReference type="Proteomes" id="UP000271098">
    <property type="component" value="Unassembled WGS sequence"/>
</dbReference>
<dbReference type="AlphaFoldDB" id="A0A3P6PH61"/>
<dbReference type="PANTHER" id="PTHR34493:SF2">
    <property type="entry name" value="SECRETED PROTEIN"/>
    <property type="match status" value="1"/>
</dbReference>
<dbReference type="OrthoDB" id="5849460at2759"/>
<reference evidence="2 3" key="1">
    <citation type="submission" date="2018-11" db="EMBL/GenBank/DDBJ databases">
        <authorList>
            <consortium name="Pathogen Informatics"/>
        </authorList>
    </citation>
    <scope>NUCLEOTIDE SEQUENCE [LARGE SCALE GENOMIC DNA]</scope>
</reference>
<dbReference type="Pfam" id="PF25096">
    <property type="entry name" value="DUF7808"/>
    <property type="match status" value="1"/>
</dbReference>
<gene>
    <name evidence="2" type="ORF">GPUH_LOCUS766</name>
</gene>